<proteinExistence type="predicted"/>
<dbReference type="Proteomes" id="UP000325273">
    <property type="component" value="Unassembled WGS sequence"/>
</dbReference>
<dbReference type="EMBL" id="VTUZ01000055">
    <property type="protein sequence ID" value="KAA0998642.1"/>
    <property type="molecule type" value="Genomic_DNA"/>
</dbReference>
<organism evidence="1 2">
    <name type="scientific">Paraburkholderia panacisoli</name>
    <dbReference type="NCBI Taxonomy" id="2603818"/>
    <lineage>
        <taxon>Bacteria</taxon>
        <taxon>Pseudomonadati</taxon>
        <taxon>Pseudomonadota</taxon>
        <taxon>Betaproteobacteria</taxon>
        <taxon>Burkholderiales</taxon>
        <taxon>Burkholderiaceae</taxon>
        <taxon>Paraburkholderia</taxon>
    </lineage>
</organism>
<dbReference type="RefSeq" id="WP_149675830.1">
    <property type="nucleotide sequence ID" value="NZ_VTUZ01000055.1"/>
</dbReference>
<reference evidence="1 2" key="1">
    <citation type="submission" date="2019-08" db="EMBL/GenBank/DDBJ databases">
        <title>Paraburkholderia sp. DCY113.</title>
        <authorList>
            <person name="Kang J."/>
        </authorList>
    </citation>
    <scope>NUCLEOTIDE SEQUENCE [LARGE SCALE GENOMIC DNA]</scope>
    <source>
        <strain evidence="1 2">DCY113</strain>
    </source>
</reference>
<dbReference type="AlphaFoldDB" id="A0A5B0G5Z3"/>
<evidence type="ECO:0000313" key="2">
    <source>
        <dbReference type="Proteomes" id="UP000325273"/>
    </source>
</evidence>
<name>A0A5B0G5Z3_9BURK</name>
<keyword evidence="2" id="KW-1185">Reference proteome</keyword>
<evidence type="ECO:0000313" key="1">
    <source>
        <dbReference type="EMBL" id="KAA0998642.1"/>
    </source>
</evidence>
<comment type="caution">
    <text evidence="1">The sequence shown here is derived from an EMBL/GenBank/DDBJ whole genome shotgun (WGS) entry which is preliminary data.</text>
</comment>
<gene>
    <name evidence="1" type="ORF">FVF58_43760</name>
</gene>
<protein>
    <submittedName>
        <fullName evidence="1">Uncharacterized protein</fullName>
    </submittedName>
</protein>
<accession>A0A5B0G5Z3</accession>
<sequence length="64" mass="6973">MFEAAILGAYPAQFETEAEAMKYIEGQQTCPNEVRPWVRNMKRATGEKEFLVIGGGPTPGRGAA</sequence>